<keyword evidence="5" id="KW-0406">Ion transport</keyword>
<evidence type="ECO:0000256" key="9">
    <source>
        <dbReference type="SAM" id="MobiDB-lite"/>
    </source>
</evidence>
<dbReference type="EMBL" id="JAUJYN010000007">
    <property type="protein sequence ID" value="KAK1266615.1"/>
    <property type="molecule type" value="Genomic_DNA"/>
</dbReference>
<dbReference type="Proteomes" id="UP001179952">
    <property type="component" value="Unassembled WGS sequence"/>
</dbReference>
<dbReference type="InterPro" id="IPR035968">
    <property type="entry name" value="ATP_synth_F1_ATPase_gsu"/>
</dbReference>
<comment type="similarity">
    <text evidence="2">Belongs to the ATPase gamma chain family.</text>
</comment>
<keyword evidence="11" id="KW-1185">Reference proteome</keyword>
<dbReference type="SUPFAM" id="SSF52943">
    <property type="entry name" value="ATP synthase (F1-ATPase), gamma subunit"/>
    <property type="match status" value="1"/>
</dbReference>
<dbReference type="Gene3D" id="3.40.50.300">
    <property type="entry name" value="P-loop containing nucleotide triphosphate hydrolases"/>
    <property type="match status" value="1"/>
</dbReference>
<dbReference type="InterPro" id="IPR027417">
    <property type="entry name" value="P-loop_NTPase"/>
</dbReference>
<feature type="compositionally biased region" description="Basic and acidic residues" evidence="9">
    <location>
        <begin position="10"/>
        <end position="21"/>
    </location>
</feature>
<keyword evidence="8" id="KW-0066">ATP synthesis</keyword>
<dbReference type="GO" id="GO:0045259">
    <property type="term" value="C:proton-transporting ATP synthase complex"/>
    <property type="evidence" value="ECO:0007669"/>
    <property type="project" value="UniProtKB-KW"/>
</dbReference>
<comment type="subcellular location">
    <subcellularLocation>
        <location evidence="1">Membrane</location>
        <topology evidence="1">Peripheral membrane protein</topology>
    </subcellularLocation>
</comment>
<evidence type="ECO:0000256" key="3">
    <source>
        <dbReference type="ARBA" id="ARBA00022448"/>
    </source>
</evidence>
<evidence type="ECO:0000256" key="5">
    <source>
        <dbReference type="ARBA" id="ARBA00023065"/>
    </source>
</evidence>
<organism evidence="10 11">
    <name type="scientific">Acorus gramineus</name>
    <name type="common">Dwarf sweet flag</name>
    <dbReference type="NCBI Taxonomy" id="55184"/>
    <lineage>
        <taxon>Eukaryota</taxon>
        <taxon>Viridiplantae</taxon>
        <taxon>Streptophyta</taxon>
        <taxon>Embryophyta</taxon>
        <taxon>Tracheophyta</taxon>
        <taxon>Spermatophyta</taxon>
        <taxon>Magnoliopsida</taxon>
        <taxon>Liliopsida</taxon>
        <taxon>Acoraceae</taxon>
        <taxon>Acorus</taxon>
    </lineage>
</organism>
<sequence length="122" mass="13997">MYVEADLDVDSAKPSDSDREEVPHHLLDILTLDEDYSVDCTHHRLLPHLYLLPFRNLSFPTHHHNHRSSHAVRCGLREIHERISSVKNTQKITEAMKLVAAAKPLARVLNIVKSRIGKFTCE</sequence>
<keyword evidence="3" id="KW-0813">Transport</keyword>
<name>A0AAV9AR67_ACOGR</name>
<dbReference type="GO" id="GO:0046933">
    <property type="term" value="F:proton-transporting ATP synthase activity, rotational mechanism"/>
    <property type="evidence" value="ECO:0007669"/>
    <property type="project" value="InterPro"/>
</dbReference>
<keyword evidence="6" id="KW-0472">Membrane</keyword>
<evidence type="ECO:0000256" key="4">
    <source>
        <dbReference type="ARBA" id="ARBA00022781"/>
    </source>
</evidence>
<reference evidence="10" key="1">
    <citation type="journal article" date="2023" name="Nat. Commun.">
        <title>Diploid and tetraploid genomes of Acorus and the evolution of monocots.</title>
        <authorList>
            <person name="Ma L."/>
            <person name="Liu K.W."/>
            <person name="Li Z."/>
            <person name="Hsiao Y.Y."/>
            <person name="Qi Y."/>
            <person name="Fu T."/>
            <person name="Tang G.D."/>
            <person name="Zhang D."/>
            <person name="Sun W.H."/>
            <person name="Liu D.K."/>
            <person name="Li Y."/>
            <person name="Chen G.Z."/>
            <person name="Liu X.D."/>
            <person name="Liao X.Y."/>
            <person name="Jiang Y.T."/>
            <person name="Yu X."/>
            <person name="Hao Y."/>
            <person name="Huang J."/>
            <person name="Zhao X.W."/>
            <person name="Ke S."/>
            <person name="Chen Y.Y."/>
            <person name="Wu W.L."/>
            <person name="Hsu J.L."/>
            <person name="Lin Y.F."/>
            <person name="Huang M.D."/>
            <person name="Li C.Y."/>
            <person name="Huang L."/>
            <person name="Wang Z.W."/>
            <person name="Zhao X."/>
            <person name="Zhong W.Y."/>
            <person name="Peng D.H."/>
            <person name="Ahmad S."/>
            <person name="Lan S."/>
            <person name="Zhang J.S."/>
            <person name="Tsai W.C."/>
            <person name="Van de Peer Y."/>
            <person name="Liu Z.J."/>
        </authorList>
    </citation>
    <scope>NUCLEOTIDE SEQUENCE</scope>
    <source>
        <strain evidence="10">SCP</strain>
    </source>
</reference>
<dbReference type="Gene3D" id="1.10.287.80">
    <property type="entry name" value="ATP synthase, gamma subunit, helix hairpin domain"/>
    <property type="match status" value="1"/>
</dbReference>
<evidence type="ECO:0000256" key="8">
    <source>
        <dbReference type="ARBA" id="ARBA00023310"/>
    </source>
</evidence>
<evidence type="ECO:0000313" key="10">
    <source>
        <dbReference type="EMBL" id="KAK1266615.1"/>
    </source>
</evidence>
<feature type="region of interest" description="Disordered" evidence="9">
    <location>
        <begin position="1"/>
        <end position="21"/>
    </location>
</feature>
<keyword evidence="7" id="KW-0139">CF(1)</keyword>
<evidence type="ECO:0000256" key="2">
    <source>
        <dbReference type="ARBA" id="ARBA00007681"/>
    </source>
</evidence>
<evidence type="ECO:0000256" key="1">
    <source>
        <dbReference type="ARBA" id="ARBA00004170"/>
    </source>
</evidence>
<reference evidence="10" key="2">
    <citation type="submission" date="2023-06" db="EMBL/GenBank/DDBJ databases">
        <authorList>
            <person name="Ma L."/>
            <person name="Liu K.-W."/>
            <person name="Li Z."/>
            <person name="Hsiao Y.-Y."/>
            <person name="Qi Y."/>
            <person name="Fu T."/>
            <person name="Tang G."/>
            <person name="Zhang D."/>
            <person name="Sun W.-H."/>
            <person name="Liu D.-K."/>
            <person name="Li Y."/>
            <person name="Chen G.-Z."/>
            <person name="Liu X.-D."/>
            <person name="Liao X.-Y."/>
            <person name="Jiang Y.-T."/>
            <person name="Yu X."/>
            <person name="Hao Y."/>
            <person name="Huang J."/>
            <person name="Zhao X.-W."/>
            <person name="Ke S."/>
            <person name="Chen Y.-Y."/>
            <person name="Wu W.-L."/>
            <person name="Hsu J.-L."/>
            <person name="Lin Y.-F."/>
            <person name="Huang M.-D."/>
            <person name="Li C.-Y."/>
            <person name="Huang L."/>
            <person name="Wang Z.-W."/>
            <person name="Zhao X."/>
            <person name="Zhong W.-Y."/>
            <person name="Peng D.-H."/>
            <person name="Ahmad S."/>
            <person name="Lan S."/>
            <person name="Zhang J.-S."/>
            <person name="Tsai W.-C."/>
            <person name="Van De Peer Y."/>
            <person name="Liu Z.-J."/>
        </authorList>
    </citation>
    <scope>NUCLEOTIDE SEQUENCE</scope>
    <source>
        <strain evidence="10">SCP</strain>
        <tissue evidence="10">Leaves</tissue>
    </source>
</reference>
<dbReference type="AlphaFoldDB" id="A0AAV9AR67"/>
<dbReference type="Pfam" id="PF01715">
    <property type="entry name" value="IPPT"/>
    <property type="match status" value="1"/>
</dbReference>
<proteinExistence type="inferred from homology"/>
<protein>
    <submittedName>
        <fullName evidence="10">Uncharacterized protein</fullName>
    </submittedName>
</protein>
<keyword evidence="4" id="KW-0375">Hydrogen ion transport</keyword>
<comment type="caution">
    <text evidence="10">The sequence shown here is derived from an EMBL/GenBank/DDBJ whole genome shotgun (WGS) entry which is preliminary data.</text>
</comment>
<evidence type="ECO:0000313" key="11">
    <source>
        <dbReference type="Proteomes" id="UP001179952"/>
    </source>
</evidence>
<evidence type="ECO:0000256" key="7">
    <source>
        <dbReference type="ARBA" id="ARBA00023196"/>
    </source>
</evidence>
<gene>
    <name evidence="10" type="ORF">QJS04_geneDACA016316</name>
</gene>
<accession>A0AAV9AR67</accession>
<evidence type="ECO:0000256" key="6">
    <source>
        <dbReference type="ARBA" id="ARBA00023136"/>
    </source>
</evidence>